<gene>
    <name evidence="1" type="ORF">SR187_2955</name>
</gene>
<proteinExistence type="predicted"/>
<dbReference type="AlphaFoldDB" id="A0A2Z5TLH7"/>
<dbReference type="KEGG" id="srq:SR187_2955"/>
<dbReference type="Proteomes" id="UP000269331">
    <property type="component" value="Chromosome"/>
</dbReference>
<name>A0A2Z5TLH7_9STRE</name>
<evidence type="ECO:0000313" key="2">
    <source>
        <dbReference type="Proteomes" id="UP000269331"/>
    </source>
</evidence>
<organism evidence="1 2">
    <name type="scientific">Streptococcus ruminantium</name>
    <dbReference type="NCBI Taxonomy" id="1917441"/>
    <lineage>
        <taxon>Bacteria</taxon>
        <taxon>Bacillati</taxon>
        <taxon>Bacillota</taxon>
        <taxon>Bacilli</taxon>
        <taxon>Lactobacillales</taxon>
        <taxon>Streptococcaceae</taxon>
        <taxon>Streptococcus</taxon>
    </lineage>
</organism>
<protein>
    <submittedName>
        <fullName evidence="1">Uncharacterized protein</fullName>
    </submittedName>
</protein>
<sequence>MKVSETGRKVYLGSNILKTTILKRLRIIGKTIDSKSFMIGV</sequence>
<reference evidence="1 2" key="1">
    <citation type="journal article" date="2018" name="Genome Biol. Evol.">
        <title>Complete Genome Sequence of Streptococcus ruminantium sp. nov. GUT-187T (=DSM 104980T =JCM 31869T), the Type Strain of S. ruminantium, and Comparison with Genome Sequences of Streptococcus suis Strains.</title>
        <authorList>
            <person name="Tohya M."/>
            <person name="Sekizaki T."/>
            <person name="Miyoshi-Akiyama T."/>
        </authorList>
    </citation>
    <scope>NUCLEOTIDE SEQUENCE [LARGE SCALE GENOMIC DNA]</scope>
    <source>
        <strain evidence="1 2">GUT187T</strain>
    </source>
</reference>
<accession>A0A2Z5TLH7</accession>
<evidence type="ECO:0000313" key="1">
    <source>
        <dbReference type="EMBL" id="BBA92200.1"/>
    </source>
</evidence>
<dbReference type="EMBL" id="AP018400">
    <property type="protein sequence ID" value="BBA92200.1"/>
    <property type="molecule type" value="Genomic_DNA"/>
</dbReference>